<reference evidence="3" key="1">
    <citation type="submission" date="2013-09" db="EMBL/GenBank/DDBJ databases">
        <title>Corchorus olitorius genome sequencing.</title>
        <authorList>
            <person name="Alam M."/>
            <person name="Haque M.S."/>
            <person name="Islam M.S."/>
            <person name="Emdad E.M."/>
            <person name="Islam M.M."/>
            <person name="Ahmed B."/>
            <person name="Halim A."/>
            <person name="Hossen Q.M.M."/>
            <person name="Hossain M.Z."/>
            <person name="Ahmed R."/>
            <person name="Khan M.M."/>
            <person name="Islam R."/>
            <person name="Rashid M.M."/>
            <person name="Khan S.A."/>
            <person name="Rahman M.S."/>
            <person name="Alam M."/>
            <person name="Yahiya A.S."/>
            <person name="Khan M.S."/>
            <person name="Azam M.S."/>
            <person name="Haque T."/>
            <person name="Lashkar M.Z.H."/>
            <person name="Akhand A.I."/>
            <person name="Morshed G."/>
            <person name="Roy S."/>
            <person name="Uddin K.S."/>
            <person name="Rabeya T."/>
            <person name="Hossain A.S."/>
            <person name="Chowdhury A."/>
            <person name="Snigdha A.R."/>
            <person name="Mortoza M.S."/>
            <person name="Matin S.A."/>
            <person name="Hoque S.M.E."/>
            <person name="Islam M.K."/>
            <person name="Roy D.K."/>
            <person name="Haider R."/>
            <person name="Moosa M.M."/>
            <person name="Elias S.M."/>
            <person name="Hasan A.M."/>
            <person name="Jahan S."/>
            <person name="Shafiuddin M."/>
            <person name="Mahmood N."/>
            <person name="Shommy N.S."/>
        </authorList>
    </citation>
    <scope>NUCLEOTIDE SEQUENCE [LARGE SCALE GENOMIC DNA]</scope>
    <source>
        <strain evidence="3">cv. O-4</strain>
    </source>
</reference>
<proteinExistence type="predicted"/>
<dbReference type="OrthoDB" id="1750196at2759"/>
<evidence type="ECO:0000256" key="1">
    <source>
        <dbReference type="SAM" id="MobiDB-lite"/>
    </source>
</evidence>
<dbReference type="Proteomes" id="UP000187203">
    <property type="component" value="Unassembled WGS sequence"/>
</dbReference>
<evidence type="ECO:0000313" key="3">
    <source>
        <dbReference type="Proteomes" id="UP000187203"/>
    </source>
</evidence>
<evidence type="ECO:0008006" key="4">
    <source>
        <dbReference type="Google" id="ProtNLM"/>
    </source>
</evidence>
<dbReference type="AlphaFoldDB" id="A0A1R3JHS3"/>
<accession>A0A1R3JHS3</accession>
<gene>
    <name evidence="2" type="ORF">COLO4_16362</name>
</gene>
<dbReference type="EMBL" id="AWUE01016064">
    <property type="protein sequence ID" value="OMO94392.1"/>
    <property type="molecule type" value="Genomic_DNA"/>
</dbReference>
<comment type="caution">
    <text evidence="2">The sequence shown here is derived from an EMBL/GenBank/DDBJ whole genome shotgun (WGS) entry which is preliminary data.</text>
</comment>
<dbReference type="PANTHER" id="PTHR32108">
    <property type="entry name" value="DNA-DIRECTED RNA POLYMERASE SUBUNIT ALPHA"/>
    <property type="match status" value="1"/>
</dbReference>
<sequence>MERKPTETITEYAQRWRDATSQVHPAVSDKEQARLFINTFKPPYYGYLLSGITKGFADLVVLGEMIDISIKNGKLEGRESASTKKNQWTKKKKGKVQATFNHSNQYPRPVEDLTINVLEDGDAGASGKDSIFYLKAPVNNWEVMEWPISMDTM</sequence>
<dbReference type="PANTHER" id="PTHR32108:SF9">
    <property type="entry name" value="REVERSE TRANSCRIPTASE RNASE H-LIKE DOMAIN-CONTAINING PROTEIN"/>
    <property type="match status" value="1"/>
</dbReference>
<protein>
    <recommendedName>
        <fullName evidence="4">Retrotransposon gag protein</fullName>
    </recommendedName>
</protein>
<keyword evidence="3" id="KW-1185">Reference proteome</keyword>
<organism evidence="2 3">
    <name type="scientific">Corchorus olitorius</name>
    <dbReference type="NCBI Taxonomy" id="93759"/>
    <lineage>
        <taxon>Eukaryota</taxon>
        <taxon>Viridiplantae</taxon>
        <taxon>Streptophyta</taxon>
        <taxon>Embryophyta</taxon>
        <taxon>Tracheophyta</taxon>
        <taxon>Spermatophyta</taxon>
        <taxon>Magnoliopsida</taxon>
        <taxon>eudicotyledons</taxon>
        <taxon>Gunneridae</taxon>
        <taxon>Pentapetalae</taxon>
        <taxon>rosids</taxon>
        <taxon>malvids</taxon>
        <taxon>Malvales</taxon>
        <taxon>Malvaceae</taxon>
        <taxon>Grewioideae</taxon>
        <taxon>Apeibeae</taxon>
        <taxon>Corchorus</taxon>
    </lineage>
</organism>
<name>A0A1R3JHS3_9ROSI</name>
<evidence type="ECO:0000313" key="2">
    <source>
        <dbReference type="EMBL" id="OMO94392.1"/>
    </source>
</evidence>
<feature type="region of interest" description="Disordered" evidence="1">
    <location>
        <begin position="77"/>
        <end position="97"/>
    </location>
</feature>